<keyword evidence="5 15" id="KW-0288">FMN</keyword>
<dbReference type="CDD" id="cd02064">
    <property type="entry name" value="FAD_synthetase_N"/>
    <property type="match status" value="1"/>
</dbReference>
<dbReference type="InterPro" id="IPR015864">
    <property type="entry name" value="FAD_synthase"/>
</dbReference>
<evidence type="ECO:0000256" key="2">
    <source>
        <dbReference type="ARBA" id="ARBA00004726"/>
    </source>
</evidence>
<protein>
    <recommendedName>
        <fullName evidence="15">Riboflavin biosynthesis protein</fullName>
    </recommendedName>
    <domain>
        <recommendedName>
            <fullName evidence="15">Riboflavin kinase</fullName>
            <ecNumber evidence="15">2.7.1.26</ecNumber>
        </recommendedName>
        <alternativeName>
            <fullName evidence="15">Flavokinase</fullName>
        </alternativeName>
    </domain>
    <domain>
        <recommendedName>
            <fullName evidence="15">FMN adenylyltransferase</fullName>
            <ecNumber evidence="15">2.7.7.2</ecNumber>
        </recommendedName>
        <alternativeName>
            <fullName evidence="15">FAD pyrophosphorylase</fullName>
        </alternativeName>
        <alternativeName>
            <fullName evidence="15">FAD synthase</fullName>
        </alternativeName>
    </domain>
</protein>
<dbReference type="SUPFAM" id="SSF82114">
    <property type="entry name" value="Riboflavin kinase-like"/>
    <property type="match status" value="1"/>
</dbReference>
<evidence type="ECO:0000256" key="7">
    <source>
        <dbReference type="ARBA" id="ARBA00022695"/>
    </source>
</evidence>
<dbReference type="EMBL" id="DRMS01000391">
    <property type="protein sequence ID" value="HFC93216.1"/>
    <property type="molecule type" value="Genomic_DNA"/>
</dbReference>
<dbReference type="GO" id="GO:0005524">
    <property type="term" value="F:ATP binding"/>
    <property type="evidence" value="ECO:0007669"/>
    <property type="project" value="UniProtKB-UniRule"/>
</dbReference>
<keyword evidence="9 15" id="KW-0418">Kinase</keyword>
<dbReference type="AlphaFoldDB" id="A0A7V2WVI5"/>
<dbReference type="FunFam" id="3.40.50.620:FF:000021">
    <property type="entry name" value="Riboflavin biosynthesis protein"/>
    <property type="match status" value="1"/>
</dbReference>
<keyword evidence="4 15" id="KW-0285">Flavoprotein</keyword>
<dbReference type="UniPathway" id="UPA00277">
    <property type="reaction ID" value="UER00407"/>
</dbReference>
<dbReference type="NCBIfam" id="NF004159">
    <property type="entry name" value="PRK05627.1-2"/>
    <property type="match status" value="1"/>
</dbReference>
<dbReference type="EC" id="2.7.7.2" evidence="15"/>
<evidence type="ECO:0000256" key="5">
    <source>
        <dbReference type="ARBA" id="ARBA00022643"/>
    </source>
</evidence>
<organism evidence="17">
    <name type="scientific">Leucothrix mucor</name>
    <dbReference type="NCBI Taxonomy" id="45248"/>
    <lineage>
        <taxon>Bacteria</taxon>
        <taxon>Pseudomonadati</taxon>
        <taxon>Pseudomonadota</taxon>
        <taxon>Gammaproteobacteria</taxon>
        <taxon>Thiotrichales</taxon>
        <taxon>Thiotrichaceae</taxon>
        <taxon>Leucothrix</taxon>
    </lineage>
</organism>
<dbReference type="InterPro" id="IPR002606">
    <property type="entry name" value="Riboflavin_kinase_bac"/>
</dbReference>
<comment type="function">
    <text evidence="1">Catalyzes the phosphorylation of riboflavin to FMN followed by the adenylation of FMN to FAD.</text>
</comment>
<evidence type="ECO:0000256" key="13">
    <source>
        <dbReference type="ARBA" id="ARBA00047880"/>
    </source>
</evidence>
<comment type="pathway">
    <text evidence="3 15">Cofactor biosynthesis; FMN biosynthesis; FMN from riboflavin (ATP route): step 1/1.</text>
</comment>
<dbReference type="GO" id="GO:0008531">
    <property type="term" value="F:riboflavin kinase activity"/>
    <property type="evidence" value="ECO:0007669"/>
    <property type="project" value="UniProtKB-UniRule"/>
</dbReference>
<evidence type="ECO:0000256" key="15">
    <source>
        <dbReference type="PIRNR" id="PIRNR004491"/>
    </source>
</evidence>
<proteinExistence type="inferred from homology"/>
<comment type="caution">
    <text evidence="17">The sequence shown here is derived from an EMBL/GenBank/DDBJ whole genome shotgun (WGS) entry which is preliminary data.</text>
</comment>
<dbReference type="PIRSF" id="PIRSF004491">
    <property type="entry name" value="FAD_Synth"/>
    <property type="match status" value="1"/>
</dbReference>
<evidence type="ECO:0000313" key="17">
    <source>
        <dbReference type="EMBL" id="HFC93216.1"/>
    </source>
</evidence>
<dbReference type="GO" id="GO:0006747">
    <property type="term" value="P:FAD biosynthetic process"/>
    <property type="evidence" value="ECO:0007669"/>
    <property type="project" value="UniProtKB-UniRule"/>
</dbReference>
<dbReference type="NCBIfam" id="NF004160">
    <property type="entry name" value="PRK05627.1-3"/>
    <property type="match status" value="1"/>
</dbReference>
<keyword evidence="12" id="KW-0511">Multifunctional enzyme</keyword>
<dbReference type="InterPro" id="IPR015865">
    <property type="entry name" value="Riboflavin_kinase_bac/euk"/>
</dbReference>
<dbReference type="GO" id="GO:0009398">
    <property type="term" value="P:FMN biosynthetic process"/>
    <property type="evidence" value="ECO:0007669"/>
    <property type="project" value="UniProtKB-UniRule"/>
</dbReference>
<evidence type="ECO:0000256" key="1">
    <source>
        <dbReference type="ARBA" id="ARBA00002121"/>
    </source>
</evidence>
<comment type="catalytic activity">
    <reaction evidence="13 15">
        <text>riboflavin + ATP = FMN + ADP + H(+)</text>
        <dbReference type="Rhea" id="RHEA:14357"/>
        <dbReference type="ChEBI" id="CHEBI:15378"/>
        <dbReference type="ChEBI" id="CHEBI:30616"/>
        <dbReference type="ChEBI" id="CHEBI:57986"/>
        <dbReference type="ChEBI" id="CHEBI:58210"/>
        <dbReference type="ChEBI" id="CHEBI:456216"/>
        <dbReference type="EC" id="2.7.1.26"/>
    </reaction>
</comment>
<dbReference type="PANTHER" id="PTHR22749">
    <property type="entry name" value="RIBOFLAVIN KINASE/FMN ADENYLYLTRANSFERASE"/>
    <property type="match status" value="1"/>
</dbReference>
<dbReference type="SMART" id="SM00904">
    <property type="entry name" value="Flavokinase"/>
    <property type="match status" value="1"/>
</dbReference>
<dbReference type="SUPFAM" id="SSF52374">
    <property type="entry name" value="Nucleotidylyl transferase"/>
    <property type="match status" value="1"/>
</dbReference>
<dbReference type="InterPro" id="IPR014729">
    <property type="entry name" value="Rossmann-like_a/b/a_fold"/>
</dbReference>
<dbReference type="Gene3D" id="3.40.50.620">
    <property type="entry name" value="HUPs"/>
    <property type="match status" value="1"/>
</dbReference>
<dbReference type="NCBIfam" id="NF004162">
    <property type="entry name" value="PRK05627.1-5"/>
    <property type="match status" value="1"/>
</dbReference>
<dbReference type="InterPro" id="IPR023468">
    <property type="entry name" value="Riboflavin_kinase"/>
</dbReference>
<dbReference type="Pfam" id="PF06574">
    <property type="entry name" value="FAD_syn"/>
    <property type="match status" value="1"/>
</dbReference>
<evidence type="ECO:0000256" key="12">
    <source>
        <dbReference type="ARBA" id="ARBA00023268"/>
    </source>
</evidence>
<keyword evidence="7 15" id="KW-0548">Nucleotidyltransferase</keyword>
<comment type="pathway">
    <text evidence="2 15">Cofactor biosynthesis; FAD biosynthesis; FAD from FMN: step 1/1.</text>
</comment>
<sequence>MKLIRGLINHKQYANEFAGGCVASIGNFDGLHLGHQKLLADLAKKSNELNLPSTIISFEPLPAEFFMPTPPTRIYPLRDKVRLLNQLGVDYYMNLRFNNVLANMAAEDFVQQFLLDQLNVRYLVVGDDFRFGKQRTGDFQLLQSMGETAGMQVCDTPTCHYNKDERISSTLIRQHLAAGNIKVGNKLLGQSYQLSGRVRHGQKLGRTIGYPTLNLLLPNNIAPVHGVYAVRVKGLADTPLTGVASLGTNPTVNGQEVRLETYLFDYNDNAYGQTICVQLDKFLRPEEKFDSFEIMKQQIDRDAEIARQYYKE</sequence>
<dbReference type="GO" id="GO:0009231">
    <property type="term" value="P:riboflavin biosynthetic process"/>
    <property type="evidence" value="ECO:0007669"/>
    <property type="project" value="InterPro"/>
</dbReference>
<reference evidence="17" key="1">
    <citation type="journal article" date="2020" name="mSystems">
        <title>Genome- and Community-Level Interaction Insights into Carbon Utilization and Element Cycling Functions of Hydrothermarchaeota in Hydrothermal Sediment.</title>
        <authorList>
            <person name="Zhou Z."/>
            <person name="Liu Y."/>
            <person name="Xu W."/>
            <person name="Pan J."/>
            <person name="Luo Z.H."/>
            <person name="Li M."/>
        </authorList>
    </citation>
    <scope>NUCLEOTIDE SEQUENCE [LARGE SCALE GENOMIC DNA]</scope>
    <source>
        <strain evidence="17">HyVt-493</strain>
    </source>
</reference>
<evidence type="ECO:0000259" key="16">
    <source>
        <dbReference type="SMART" id="SM00904"/>
    </source>
</evidence>
<dbReference type="NCBIfam" id="TIGR00083">
    <property type="entry name" value="ribF"/>
    <property type="match status" value="1"/>
</dbReference>
<comment type="similarity">
    <text evidence="15">Belongs to the ribF family.</text>
</comment>
<evidence type="ECO:0000256" key="3">
    <source>
        <dbReference type="ARBA" id="ARBA00005201"/>
    </source>
</evidence>
<evidence type="ECO:0000256" key="10">
    <source>
        <dbReference type="ARBA" id="ARBA00022827"/>
    </source>
</evidence>
<dbReference type="GO" id="GO:0003919">
    <property type="term" value="F:FMN adenylyltransferase activity"/>
    <property type="evidence" value="ECO:0007669"/>
    <property type="project" value="UniProtKB-UniRule"/>
</dbReference>
<dbReference type="Gene3D" id="2.40.30.30">
    <property type="entry name" value="Riboflavin kinase-like"/>
    <property type="match status" value="1"/>
</dbReference>
<evidence type="ECO:0000256" key="14">
    <source>
        <dbReference type="ARBA" id="ARBA00049494"/>
    </source>
</evidence>
<accession>A0A7V2WVI5</accession>
<dbReference type="Pfam" id="PF01687">
    <property type="entry name" value="Flavokinase"/>
    <property type="match status" value="1"/>
</dbReference>
<keyword evidence="6 15" id="KW-0808">Transferase</keyword>
<keyword evidence="11 15" id="KW-0067">ATP-binding</keyword>
<name>A0A7V2WVI5_LEUMU</name>
<comment type="catalytic activity">
    <reaction evidence="14 15">
        <text>FMN + ATP + H(+) = FAD + diphosphate</text>
        <dbReference type="Rhea" id="RHEA:17237"/>
        <dbReference type="ChEBI" id="CHEBI:15378"/>
        <dbReference type="ChEBI" id="CHEBI:30616"/>
        <dbReference type="ChEBI" id="CHEBI:33019"/>
        <dbReference type="ChEBI" id="CHEBI:57692"/>
        <dbReference type="ChEBI" id="CHEBI:58210"/>
        <dbReference type="EC" id="2.7.7.2"/>
    </reaction>
</comment>
<evidence type="ECO:0000256" key="8">
    <source>
        <dbReference type="ARBA" id="ARBA00022741"/>
    </source>
</evidence>
<dbReference type="NCBIfam" id="NF004163">
    <property type="entry name" value="PRK05627.1-6"/>
    <property type="match status" value="1"/>
</dbReference>
<keyword evidence="8 15" id="KW-0547">Nucleotide-binding</keyword>
<feature type="domain" description="Riboflavin kinase" evidence="16">
    <location>
        <begin position="187"/>
        <end position="311"/>
    </location>
</feature>
<dbReference type="PANTHER" id="PTHR22749:SF6">
    <property type="entry name" value="RIBOFLAVIN KINASE"/>
    <property type="match status" value="1"/>
</dbReference>
<gene>
    <name evidence="17" type="ORF">ENJ51_10440</name>
</gene>
<evidence type="ECO:0000256" key="4">
    <source>
        <dbReference type="ARBA" id="ARBA00022630"/>
    </source>
</evidence>
<keyword evidence="10 15" id="KW-0274">FAD</keyword>
<dbReference type="UniPathway" id="UPA00276">
    <property type="reaction ID" value="UER00406"/>
</dbReference>
<dbReference type="EC" id="2.7.1.26" evidence="15"/>
<evidence type="ECO:0000256" key="6">
    <source>
        <dbReference type="ARBA" id="ARBA00022679"/>
    </source>
</evidence>
<evidence type="ECO:0000256" key="9">
    <source>
        <dbReference type="ARBA" id="ARBA00022777"/>
    </source>
</evidence>
<dbReference type="InterPro" id="IPR023465">
    <property type="entry name" value="Riboflavin_kinase_dom_sf"/>
</dbReference>
<evidence type="ECO:0000256" key="11">
    <source>
        <dbReference type="ARBA" id="ARBA00022840"/>
    </source>
</evidence>
<dbReference type="Proteomes" id="UP000885750">
    <property type="component" value="Unassembled WGS sequence"/>
</dbReference>